<evidence type="ECO:0000313" key="2">
    <source>
        <dbReference type="EMBL" id="QHT31032.1"/>
    </source>
</evidence>
<organism evidence="2">
    <name type="scientific">viral metagenome</name>
    <dbReference type="NCBI Taxonomy" id="1070528"/>
    <lineage>
        <taxon>unclassified sequences</taxon>
        <taxon>metagenomes</taxon>
        <taxon>organismal metagenomes</taxon>
    </lineage>
</organism>
<reference evidence="2" key="1">
    <citation type="journal article" date="2020" name="Nature">
        <title>Giant virus diversity and host interactions through global metagenomics.</title>
        <authorList>
            <person name="Schulz F."/>
            <person name="Roux S."/>
            <person name="Paez-Espino D."/>
            <person name="Jungbluth S."/>
            <person name="Walsh D.A."/>
            <person name="Denef V.J."/>
            <person name="McMahon K.D."/>
            <person name="Konstantinidis K.T."/>
            <person name="Eloe-Fadrosh E.A."/>
            <person name="Kyrpides N.C."/>
            <person name="Woyke T."/>
        </authorList>
    </citation>
    <scope>NUCLEOTIDE SEQUENCE</scope>
    <source>
        <strain evidence="2">GVMAG-M-3300009155-2</strain>
    </source>
</reference>
<protein>
    <submittedName>
        <fullName evidence="2">Uncharacterized protein</fullName>
    </submittedName>
</protein>
<feature type="transmembrane region" description="Helical" evidence="1">
    <location>
        <begin position="38"/>
        <end position="59"/>
    </location>
</feature>
<keyword evidence="1" id="KW-0812">Transmembrane</keyword>
<accession>A0A6C0EQM9</accession>
<sequence>MFLMMILYGTSIKNIIFFIIINIFIKVIPYYYLMDKPIKYVDIYVTVIIFIIFILWLHINKESLTGNIRIIYDSLLYDKNTTPIMNILSKLKNNYKHLEIV</sequence>
<dbReference type="AlphaFoldDB" id="A0A6C0EQM9"/>
<dbReference type="EMBL" id="MN738915">
    <property type="protein sequence ID" value="QHT31032.1"/>
    <property type="molecule type" value="Genomic_DNA"/>
</dbReference>
<name>A0A6C0EQM9_9ZZZZ</name>
<feature type="transmembrane region" description="Helical" evidence="1">
    <location>
        <begin position="12"/>
        <end position="32"/>
    </location>
</feature>
<evidence type="ECO:0000256" key="1">
    <source>
        <dbReference type="SAM" id="Phobius"/>
    </source>
</evidence>
<keyword evidence="1" id="KW-1133">Transmembrane helix</keyword>
<keyword evidence="1" id="KW-0472">Membrane</keyword>
<proteinExistence type="predicted"/>